<proteinExistence type="predicted"/>
<sequence length="335" mass="37683">MTFSPYPKYLKAGARKDRKPCVYLFNNEASRESSALLEVINSSNPQQDLQVGVLVPTKQQCLQVSGSAGDYACAFCVHPDVSSLATAELTLRSVVSYMIPAGHCYLKSKQEHQFAISPPETVGVTVGGEHRVHSQYKQYRLALRASRRILPWELSPLILSSSGPRSTSSRYISPSAREKKLLQISRRKGYHTTTMSGEMTDRISKSAGRFRVRAGTEWRWMWRATPLFKSPPDISQTSLFKRHNEINRSASRMLMQADTIYNSCNTVDDLTCQGHEREYYNGAINWPGEQQTTIGHVGRALRMSIVHRTRSHISYITGKPLPPEGGRSLTQSMRT</sequence>
<comment type="caution">
    <text evidence="1">The sequence shown here is derived from an EMBL/GenBank/DDBJ whole genome shotgun (WGS) entry which is preliminary data.</text>
</comment>
<organism evidence="1 2">
    <name type="scientific">Elysia crispata</name>
    <name type="common">lettuce slug</name>
    <dbReference type="NCBI Taxonomy" id="231223"/>
    <lineage>
        <taxon>Eukaryota</taxon>
        <taxon>Metazoa</taxon>
        <taxon>Spiralia</taxon>
        <taxon>Lophotrochozoa</taxon>
        <taxon>Mollusca</taxon>
        <taxon>Gastropoda</taxon>
        <taxon>Heterobranchia</taxon>
        <taxon>Euthyneura</taxon>
        <taxon>Panpulmonata</taxon>
        <taxon>Sacoglossa</taxon>
        <taxon>Placobranchoidea</taxon>
        <taxon>Plakobranchidae</taxon>
        <taxon>Elysia</taxon>
    </lineage>
</organism>
<reference evidence="1" key="1">
    <citation type="journal article" date="2023" name="G3 (Bethesda)">
        <title>A reference genome for the long-term kleptoplast-retaining sea slug Elysia crispata morphotype clarki.</title>
        <authorList>
            <person name="Eastman K.E."/>
            <person name="Pendleton A.L."/>
            <person name="Shaikh M.A."/>
            <person name="Suttiyut T."/>
            <person name="Ogas R."/>
            <person name="Tomko P."/>
            <person name="Gavelis G."/>
            <person name="Widhalm J.R."/>
            <person name="Wisecaver J.H."/>
        </authorList>
    </citation>
    <scope>NUCLEOTIDE SEQUENCE</scope>
    <source>
        <strain evidence="1">ECLA1</strain>
    </source>
</reference>
<gene>
    <name evidence="1" type="ORF">RRG08_038079</name>
</gene>
<protein>
    <submittedName>
        <fullName evidence="1">Uncharacterized protein</fullName>
    </submittedName>
</protein>
<accession>A0AAE0ZYD4</accession>
<evidence type="ECO:0000313" key="2">
    <source>
        <dbReference type="Proteomes" id="UP001283361"/>
    </source>
</evidence>
<name>A0AAE0ZYD4_9GAST</name>
<dbReference type="Proteomes" id="UP001283361">
    <property type="component" value="Unassembled WGS sequence"/>
</dbReference>
<dbReference type="EMBL" id="JAWDGP010003058">
    <property type="protein sequence ID" value="KAK3777830.1"/>
    <property type="molecule type" value="Genomic_DNA"/>
</dbReference>
<evidence type="ECO:0000313" key="1">
    <source>
        <dbReference type="EMBL" id="KAK3777830.1"/>
    </source>
</evidence>
<keyword evidence="2" id="KW-1185">Reference proteome</keyword>
<dbReference type="AlphaFoldDB" id="A0AAE0ZYD4"/>